<name>A0A6G9QFY7_9GAMM</name>
<feature type="domain" description="GHMP kinase N-terminal" evidence="7">
    <location>
        <begin position="95"/>
        <end position="181"/>
    </location>
</feature>
<dbReference type="PROSITE" id="PS00627">
    <property type="entry name" value="GHMP_KINASES_ATP"/>
    <property type="match status" value="1"/>
</dbReference>
<dbReference type="EC" id="2.7.1.6" evidence="6"/>
<dbReference type="InterPro" id="IPR036554">
    <property type="entry name" value="GHMP_kinase_C_sf"/>
</dbReference>
<keyword evidence="5" id="KW-0067">ATP-binding</keyword>
<dbReference type="NCBIfam" id="TIGR00131">
    <property type="entry name" value="gal_kin"/>
    <property type="match status" value="1"/>
</dbReference>
<dbReference type="InterPro" id="IPR019741">
    <property type="entry name" value="Galactokinase_CS"/>
</dbReference>
<dbReference type="EMBL" id="CP050313">
    <property type="protein sequence ID" value="QIR13392.1"/>
    <property type="molecule type" value="Genomic_DNA"/>
</dbReference>
<dbReference type="InterPro" id="IPR014721">
    <property type="entry name" value="Ribsml_uS5_D2-typ_fold_subgr"/>
</dbReference>
<evidence type="ECO:0000259" key="7">
    <source>
        <dbReference type="Pfam" id="PF00288"/>
    </source>
</evidence>
<keyword evidence="2 9" id="KW-0808">Transferase</keyword>
<dbReference type="Gene3D" id="3.30.230.10">
    <property type="match status" value="1"/>
</dbReference>
<dbReference type="PROSITE" id="PS00106">
    <property type="entry name" value="GALACTOKINASE"/>
    <property type="match status" value="1"/>
</dbReference>
<keyword evidence="4 9" id="KW-0418">Kinase</keyword>
<evidence type="ECO:0000256" key="4">
    <source>
        <dbReference type="ARBA" id="ARBA00022777"/>
    </source>
</evidence>
<dbReference type="InterPro" id="IPR006206">
    <property type="entry name" value="Mevalonate/galactokinase"/>
</dbReference>
<evidence type="ECO:0000256" key="5">
    <source>
        <dbReference type="ARBA" id="ARBA00022840"/>
    </source>
</evidence>
<dbReference type="GO" id="GO:0005524">
    <property type="term" value="F:ATP binding"/>
    <property type="evidence" value="ECO:0007669"/>
    <property type="project" value="UniProtKB-UniRule"/>
</dbReference>
<reference evidence="9 10" key="1">
    <citation type="submission" date="2020-03" db="EMBL/GenBank/DDBJ databases">
        <title>Complete genome sequence of Shewanella sp.</title>
        <authorList>
            <person name="Kim Y.-S."/>
            <person name="Kim S.-J."/>
            <person name="Jung H.-K."/>
            <person name="Kim K.-H."/>
        </authorList>
    </citation>
    <scope>NUCLEOTIDE SEQUENCE [LARGE SCALE GENOMIC DNA]</scope>
    <source>
        <strain evidence="9 10">PN3F2</strain>
    </source>
</reference>
<dbReference type="FunFam" id="3.30.230.10:FF:000017">
    <property type="entry name" value="Galactokinase"/>
    <property type="match status" value="1"/>
</dbReference>
<evidence type="ECO:0000313" key="9">
    <source>
        <dbReference type="EMBL" id="QIR13392.1"/>
    </source>
</evidence>
<keyword evidence="3" id="KW-0547">Nucleotide-binding</keyword>
<dbReference type="KEGG" id="saes:HBH39_01860"/>
<dbReference type="InterPro" id="IPR006204">
    <property type="entry name" value="GHMP_kinase_N_dom"/>
</dbReference>
<proteinExistence type="inferred from homology"/>
<organism evidence="9 10">
    <name type="scientific">Shewanella aestuarii</name>
    <dbReference type="NCBI Taxonomy" id="1028752"/>
    <lineage>
        <taxon>Bacteria</taxon>
        <taxon>Pseudomonadati</taxon>
        <taxon>Pseudomonadota</taxon>
        <taxon>Gammaproteobacteria</taxon>
        <taxon>Alteromonadales</taxon>
        <taxon>Shewanellaceae</taxon>
        <taxon>Shewanella</taxon>
    </lineage>
</organism>
<dbReference type="PRINTS" id="PR00959">
    <property type="entry name" value="MEVGALKINASE"/>
</dbReference>
<dbReference type="RefSeq" id="WP_167675080.1">
    <property type="nucleotide sequence ID" value="NZ_CP050313.1"/>
</dbReference>
<protein>
    <recommendedName>
        <fullName evidence="6">Galactokinase</fullName>
        <ecNumber evidence="6">2.7.1.6</ecNumber>
    </recommendedName>
</protein>
<feature type="domain" description="Galactokinase N-terminal" evidence="8">
    <location>
        <begin position="11"/>
        <end position="58"/>
    </location>
</feature>
<dbReference type="InterPro" id="IPR020568">
    <property type="entry name" value="Ribosomal_Su5_D2-typ_SF"/>
</dbReference>
<evidence type="ECO:0000256" key="6">
    <source>
        <dbReference type="NCBIfam" id="TIGR00131"/>
    </source>
</evidence>
<dbReference type="PANTHER" id="PTHR10457">
    <property type="entry name" value="MEVALONATE KINASE/GALACTOKINASE"/>
    <property type="match status" value="1"/>
</dbReference>
<dbReference type="GO" id="GO:0005829">
    <property type="term" value="C:cytosol"/>
    <property type="evidence" value="ECO:0007669"/>
    <property type="project" value="TreeGrafter"/>
</dbReference>
<gene>
    <name evidence="9" type="primary">galK</name>
    <name evidence="9" type="ORF">HBH39_01860</name>
</gene>
<evidence type="ECO:0000256" key="1">
    <source>
        <dbReference type="ARBA" id="ARBA00006566"/>
    </source>
</evidence>
<dbReference type="GO" id="GO:0004335">
    <property type="term" value="F:galactokinase activity"/>
    <property type="evidence" value="ECO:0007669"/>
    <property type="project" value="UniProtKB-UniRule"/>
</dbReference>
<dbReference type="PANTHER" id="PTHR10457:SF7">
    <property type="entry name" value="GALACTOKINASE-RELATED"/>
    <property type="match status" value="1"/>
</dbReference>
<keyword evidence="10" id="KW-1185">Reference proteome</keyword>
<evidence type="ECO:0000259" key="8">
    <source>
        <dbReference type="Pfam" id="PF10509"/>
    </source>
</evidence>
<evidence type="ECO:0000256" key="3">
    <source>
        <dbReference type="ARBA" id="ARBA00022741"/>
    </source>
</evidence>
<dbReference type="AlphaFoldDB" id="A0A6G9QFY7"/>
<dbReference type="InterPro" id="IPR019539">
    <property type="entry name" value="GalKase_N"/>
</dbReference>
<dbReference type="Pfam" id="PF00288">
    <property type="entry name" value="GHMP_kinases_N"/>
    <property type="match status" value="1"/>
</dbReference>
<dbReference type="PRINTS" id="PR00473">
    <property type="entry name" value="GALCTOKINASE"/>
</dbReference>
<dbReference type="SUPFAM" id="SSF54211">
    <property type="entry name" value="Ribosomal protein S5 domain 2-like"/>
    <property type="match status" value="1"/>
</dbReference>
<dbReference type="SUPFAM" id="SSF55060">
    <property type="entry name" value="GHMP Kinase, C-terminal domain"/>
    <property type="match status" value="1"/>
</dbReference>
<dbReference type="InterPro" id="IPR000705">
    <property type="entry name" value="Galactokinase"/>
</dbReference>
<evidence type="ECO:0000256" key="2">
    <source>
        <dbReference type="ARBA" id="ARBA00022679"/>
    </source>
</evidence>
<comment type="similarity">
    <text evidence="1">Belongs to the GHMP kinase family. GalK subfamily.</text>
</comment>
<dbReference type="PIRSF" id="PIRSF000530">
    <property type="entry name" value="Galactokinase"/>
    <property type="match status" value="1"/>
</dbReference>
<dbReference type="Proteomes" id="UP000502608">
    <property type="component" value="Chromosome"/>
</dbReference>
<evidence type="ECO:0000313" key="10">
    <source>
        <dbReference type="Proteomes" id="UP000502608"/>
    </source>
</evidence>
<dbReference type="GO" id="GO:0006012">
    <property type="term" value="P:galactose metabolic process"/>
    <property type="evidence" value="ECO:0007669"/>
    <property type="project" value="UniProtKB-UniRule"/>
</dbReference>
<sequence length="381" mass="41958">MSIPAQRATKLFVQTFGTKADDLYQAPGRVNIIGEHTDYNEGLVLPVAINFHTVIAVKHRDDHLFRAVTDAFPGQIKQWQFGEEGDISSNHDWANYLKGVTKAMHHSGLQAKGLDLAIVGNVPLGAGLSSSAALEVAFGTAISYASQLHLSPSAIAQLAQRGESKYMQQDCGIMDQMICALAQEDHALLIDCFELESEPVLIPEQLSLIVIDPKIDRKAFIDQFEQRKQECAAMAELLGLDSLQDISLSYIDQYRNILSDVQLRRGRHVVTENIRASKAARALQENNIPRFSQLMAQSHQSLREDFDVIPAEVDILVDMIHQLVGERGGVRMSDGCVVALIDHDLNDAVINLVEQQYKAKTGLEATIHLCHASGGASRITK</sequence>
<dbReference type="InterPro" id="IPR006203">
    <property type="entry name" value="GHMP_knse_ATP-bd_CS"/>
</dbReference>
<accession>A0A6G9QFY7</accession>
<dbReference type="Pfam" id="PF10509">
    <property type="entry name" value="GalKase_gal_bdg"/>
    <property type="match status" value="1"/>
</dbReference>
<dbReference type="Gene3D" id="3.30.70.890">
    <property type="entry name" value="GHMP kinase, C-terminal domain"/>
    <property type="match status" value="1"/>
</dbReference>